<keyword evidence="1" id="KW-1133">Transmembrane helix</keyword>
<dbReference type="GO" id="GO:0140359">
    <property type="term" value="F:ABC-type transporter activity"/>
    <property type="evidence" value="ECO:0007669"/>
    <property type="project" value="InterPro"/>
</dbReference>
<dbReference type="EMBL" id="CP025066">
    <property type="protein sequence ID" value="AUX09424.1"/>
    <property type="molecule type" value="Genomic_DNA"/>
</dbReference>
<dbReference type="AlphaFoldDB" id="A0A343TK02"/>
<feature type="transmembrane region" description="Helical" evidence="1">
    <location>
        <begin position="17"/>
        <end position="37"/>
    </location>
</feature>
<accession>A0A343TK02</accession>
<proteinExistence type="predicted"/>
<evidence type="ECO:0000256" key="1">
    <source>
        <dbReference type="SAM" id="Phobius"/>
    </source>
</evidence>
<keyword evidence="1" id="KW-0472">Membrane</keyword>
<keyword evidence="1" id="KW-0812">Transmembrane</keyword>
<feature type="transmembrane region" description="Helical" evidence="1">
    <location>
        <begin position="232"/>
        <end position="255"/>
    </location>
</feature>
<keyword evidence="3" id="KW-1185">Reference proteome</keyword>
<dbReference type="Pfam" id="PF12679">
    <property type="entry name" value="ABC2_membrane_2"/>
    <property type="match status" value="1"/>
</dbReference>
<gene>
    <name evidence="2" type="ORF">AArcSl_1797</name>
</gene>
<evidence type="ECO:0000313" key="2">
    <source>
        <dbReference type="EMBL" id="AUX09424.1"/>
    </source>
</evidence>
<evidence type="ECO:0000313" key="3">
    <source>
        <dbReference type="Proteomes" id="UP000263012"/>
    </source>
</evidence>
<dbReference type="RefSeq" id="WP_119817988.1">
    <property type="nucleotide sequence ID" value="NZ_CP025066.1"/>
</dbReference>
<dbReference type="GeneID" id="37878152"/>
<name>A0A343TK02_9EURY</name>
<sequence length="260" mass="28458">MTAIVLDESRKLRRGSIILTGVFGMLTAFLLAVFPAMKEEAELIEEAYPEYVLVMLGFEEMHTIEGFAGGYIYPFVWILFGGVYFAYVGGGLIAGDIRSRKMDLTLANPVSRESVLAQKVAALWVPLLALNAGLLAVLFLGSRLIGEPLGFVDIAIVHLLSIPYLLVCAGIGVVFSVVFDRVGRAQVSALGLVFMLWLVDGISLMEPDYEWVGDLTPSRYYDPSAILLHEEYAFVDAAILLVAFLVLIGVATAIFTRRDI</sequence>
<reference evidence="3" key="1">
    <citation type="submission" date="2017-11" db="EMBL/GenBank/DDBJ databases">
        <title>Phenotypic and genomic properties of facultatively anaerobic sulfur-reducing natronoarchaea from hypersaline soda lakes.</title>
        <authorList>
            <person name="Sorokin D.Y."/>
            <person name="Kublanov I.V."/>
            <person name="Roman P."/>
            <person name="Sinninghe Damste J.S."/>
            <person name="Golyshin P.N."/>
            <person name="Rojo D."/>
            <person name="Ciordia S."/>
            <person name="Mena M.D.C."/>
            <person name="Ferrer M."/>
            <person name="Messina E."/>
            <person name="Smedile F."/>
            <person name="La Spada G."/>
            <person name="La Cono V."/>
            <person name="Yakimov M.M."/>
        </authorList>
    </citation>
    <scope>NUCLEOTIDE SEQUENCE [LARGE SCALE GENOMIC DNA]</scope>
    <source>
        <strain evidence="3">AArc-Sl</strain>
    </source>
</reference>
<organism evidence="2 3">
    <name type="scientific">Halalkaliarchaeum desulfuricum</name>
    <dbReference type="NCBI Taxonomy" id="2055893"/>
    <lineage>
        <taxon>Archaea</taxon>
        <taxon>Methanobacteriati</taxon>
        <taxon>Methanobacteriota</taxon>
        <taxon>Stenosarchaea group</taxon>
        <taxon>Halobacteria</taxon>
        <taxon>Halobacteriales</taxon>
        <taxon>Haloferacaceae</taxon>
        <taxon>Halalkaliarchaeum</taxon>
    </lineage>
</organism>
<dbReference type="Proteomes" id="UP000263012">
    <property type="component" value="Chromosome"/>
</dbReference>
<dbReference type="OrthoDB" id="204776at2157"/>
<dbReference type="GO" id="GO:0005886">
    <property type="term" value="C:plasma membrane"/>
    <property type="evidence" value="ECO:0007669"/>
    <property type="project" value="UniProtKB-SubCell"/>
</dbReference>
<feature type="transmembrane region" description="Helical" evidence="1">
    <location>
        <begin position="187"/>
        <end position="205"/>
    </location>
</feature>
<feature type="transmembrane region" description="Helical" evidence="1">
    <location>
        <begin position="71"/>
        <end position="94"/>
    </location>
</feature>
<dbReference type="KEGG" id="hdf:AArcSl_1797"/>
<feature type="transmembrane region" description="Helical" evidence="1">
    <location>
        <begin position="154"/>
        <end position="175"/>
    </location>
</feature>
<feature type="transmembrane region" description="Helical" evidence="1">
    <location>
        <begin position="121"/>
        <end position="142"/>
    </location>
</feature>
<protein>
    <submittedName>
        <fullName evidence="2">ABC-type transport system permease protein</fullName>
    </submittedName>
</protein>